<sequence length="711" mass="78303">QTVSPHFFFYNPSFIKSANQPLLKRSPKQDFLVAHPTNMSILLTPHPLEDLVLVHDLESNQMPRQGNPAIDPLAQFIPDLLPSSSLSSNKFNAAALHVSSIAGDQYEELAEITNTLVPLTACPRTTPVSASGRIRDIRTYFIPPKVSDHATVNMPSRASRSRAGVHSHLGVSTVVIDLTADGPITSIDQPIVEGPLEQPQTITYVEIPFIGDSQEKPRHAAGTDLTSADISSRSPRCSDLIKNTIHKTSNIGPRTNFNGAKRQGLASPFIASARRPPVQNEVGDLAATLTSAFYQNAASQRNTAPQGQMLVSALASAFANNAVAKTPYIGEDESDGPSSLSDSGSEVAPEPGLSEHPRRGRHGRVITPITQIPSPVKRLRPQRAPKDVYAAPSEQTLHEQLDTESPSLQLPVGVSIAPENESEYMDTDDGVLLDYDSSEEVEEERTKRRKLETALAPKVLGNNLRFLQVQRRRSSHRKHPASSALRRDIPQVRSSMAYIQRVEEYCGEPALDYIWCGRQAWASNWKPKQYQISAEEFYSASTPPSDSHDSEIQEEEEADESQEETLNGVISPHLTKHSYPEGNTAPQKRVKFVDDAQLKTPLTTAGPRPENHTQFDAVRCGELLQKLVKGKVQMAEQELRELLLFFGNPSFEQIIRQSRNGDRLGADSQQQAHNSILISLQYIAQSAAGTLGIPEMYEGTLKWESRKLLTA</sequence>
<gene>
    <name evidence="2" type="ORF">GYMLUDRAFT_581079</name>
</gene>
<feature type="compositionally biased region" description="Low complexity" evidence="1">
    <location>
        <begin position="336"/>
        <end position="346"/>
    </location>
</feature>
<evidence type="ECO:0000313" key="3">
    <source>
        <dbReference type="Proteomes" id="UP000053593"/>
    </source>
</evidence>
<dbReference type="OrthoDB" id="2892623at2759"/>
<dbReference type="AlphaFoldDB" id="A0A0D0BCB3"/>
<protein>
    <submittedName>
        <fullName evidence="2">Uncharacterized protein</fullName>
    </submittedName>
</protein>
<dbReference type="HOGENOM" id="CLU_382187_0_0_1"/>
<dbReference type="EMBL" id="KN834771">
    <property type="protein sequence ID" value="KIK61360.1"/>
    <property type="molecule type" value="Genomic_DNA"/>
</dbReference>
<dbReference type="Proteomes" id="UP000053593">
    <property type="component" value="Unassembled WGS sequence"/>
</dbReference>
<evidence type="ECO:0000256" key="1">
    <source>
        <dbReference type="SAM" id="MobiDB-lite"/>
    </source>
</evidence>
<name>A0A0D0BCB3_9AGAR</name>
<feature type="region of interest" description="Disordered" evidence="1">
    <location>
        <begin position="328"/>
        <end position="363"/>
    </location>
</feature>
<reference evidence="2 3" key="1">
    <citation type="submission" date="2014-04" db="EMBL/GenBank/DDBJ databases">
        <title>Evolutionary Origins and Diversification of the Mycorrhizal Mutualists.</title>
        <authorList>
            <consortium name="DOE Joint Genome Institute"/>
            <consortium name="Mycorrhizal Genomics Consortium"/>
            <person name="Kohler A."/>
            <person name="Kuo A."/>
            <person name="Nagy L.G."/>
            <person name="Floudas D."/>
            <person name="Copeland A."/>
            <person name="Barry K.W."/>
            <person name="Cichocki N."/>
            <person name="Veneault-Fourrey C."/>
            <person name="LaButti K."/>
            <person name="Lindquist E.A."/>
            <person name="Lipzen A."/>
            <person name="Lundell T."/>
            <person name="Morin E."/>
            <person name="Murat C."/>
            <person name="Riley R."/>
            <person name="Ohm R."/>
            <person name="Sun H."/>
            <person name="Tunlid A."/>
            <person name="Henrissat B."/>
            <person name="Grigoriev I.V."/>
            <person name="Hibbett D.S."/>
            <person name="Martin F."/>
        </authorList>
    </citation>
    <scope>NUCLEOTIDE SEQUENCE [LARGE SCALE GENOMIC DNA]</scope>
    <source>
        <strain evidence="2 3">FD-317 M1</strain>
    </source>
</reference>
<feature type="non-terminal residue" evidence="2">
    <location>
        <position position="1"/>
    </location>
</feature>
<keyword evidence="3" id="KW-1185">Reference proteome</keyword>
<organism evidence="2 3">
    <name type="scientific">Collybiopsis luxurians FD-317 M1</name>
    <dbReference type="NCBI Taxonomy" id="944289"/>
    <lineage>
        <taxon>Eukaryota</taxon>
        <taxon>Fungi</taxon>
        <taxon>Dikarya</taxon>
        <taxon>Basidiomycota</taxon>
        <taxon>Agaricomycotina</taxon>
        <taxon>Agaricomycetes</taxon>
        <taxon>Agaricomycetidae</taxon>
        <taxon>Agaricales</taxon>
        <taxon>Marasmiineae</taxon>
        <taxon>Omphalotaceae</taxon>
        <taxon>Collybiopsis</taxon>
        <taxon>Collybiopsis luxurians</taxon>
    </lineage>
</organism>
<feature type="compositionally biased region" description="Acidic residues" evidence="1">
    <location>
        <begin position="552"/>
        <end position="563"/>
    </location>
</feature>
<proteinExistence type="predicted"/>
<accession>A0A0D0BCB3</accession>
<feature type="region of interest" description="Disordered" evidence="1">
    <location>
        <begin position="538"/>
        <end position="565"/>
    </location>
</feature>
<evidence type="ECO:0000313" key="2">
    <source>
        <dbReference type="EMBL" id="KIK61360.1"/>
    </source>
</evidence>